<proteinExistence type="predicted"/>
<organism evidence="1 2">
    <name type="scientific">Lupinus albus</name>
    <name type="common">White lupine</name>
    <name type="synonym">Lupinus termis</name>
    <dbReference type="NCBI Taxonomy" id="3870"/>
    <lineage>
        <taxon>Eukaryota</taxon>
        <taxon>Viridiplantae</taxon>
        <taxon>Streptophyta</taxon>
        <taxon>Embryophyta</taxon>
        <taxon>Tracheophyta</taxon>
        <taxon>Spermatophyta</taxon>
        <taxon>Magnoliopsida</taxon>
        <taxon>eudicotyledons</taxon>
        <taxon>Gunneridae</taxon>
        <taxon>Pentapetalae</taxon>
        <taxon>rosids</taxon>
        <taxon>fabids</taxon>
        <taxon>Fabales</taxon>
        <taxon>Fabaceae</taxon>
        <taxon>Papilionoideae</taxon>
        <taxon>50 kb inversion clade</taxon>
        <taxon>genistoids sensu lato</taxon>
        <taxon>core genistoids</taxon>
        <taxon>Genisteae</taxon>
        <taxon>Lupinus</taxon>
    </lineage>
</organism>
<dbReference type="AlphaFoldDB" id="A0A6A4PHD5"/>
<reference evidence="2" key="1">
    <citation type="journal article" date="2020" name="Nat. Commun.">
        <title>Genome sequence of the cluster root forming white lupin.</title>
        <authorList>
            <person name="Hufnagel B."/>
            <person name="Marques A."/>
            <person name="Soriano A."/>
            <person name="Marques L."/>
            <person name="Divol F."/>
            <person name="Doumas P."/>
            <person name="Sallet E."/>
            <person name="Mancinotti D."/>
            <person name="Carrere S."/>
            <person name="Marande W."/>
            <person name="Arribat S."/>
            <person name="Keller J."/>
            <person name="Huneau C."/>
            <person name="Blein T."/>
            <person name="Aime D."/>
            <person name="Laguerre M."/>
            <person name="Taylor J."/>
            <person name="Schubert V."/>
            <person name="Nelson M."/>
            <person name="Geu-Flores F."/>
            <person name="Crespi M."/>
            <person name="Gallardo-Guerrero K."/>
            <person name="Delaux P.-M."/>
            <person name="Salse J."/>
            <person name="Berges H."/>
            <person name="Guyot R."/>
            <person name="Gouzy J."/>
            <person name="Peret B."/>
        </authorList>
    </citation>
    <scope>NUCLEOTIDE SEQUENCE [LARGE SCALE GENOMIC DNA]</scope>
    <source>
        <strain evidence="2">cv. Amiga</strain>
    </source>
</reference>
<evidence type="ECO:0000313" key="2">
    <source>
        <dbReference type="Proteomes" id="UP000447434"/>
    </source>
</evidence>
<accession>A0A6A4PHD5</accession>
<comment type="caution">
    <text evidence="1">The sequence shown here is derived from an EMBL/GenBank/DDBJ whole genome shotgun (WGS) entry which is preliminary data.</text>
</comment>
<name>A0A6A4PHD5_LUPAL</name>
<dbReference type="Proteomes" id="UP000447434">
    <property type="component" value="Chromosome 13"/>
</dbReference>
<evidence type="ECO:0000313" key="1">
    <source>
        <dbReference type="EMBL" id="KAE9600887.1"/>
    </source>
</evidence>
<sequence length="86" mass="9337">MMTTRPEARSLFLEPAGLPLGLLPISLPSPPLIPEPGSLPSAAEAPAAFVGVLAPSFSSRSRFCPWLKFPLPLCSSSLFWLLWCWN</sequence>
<dbReference type="EMBL" id="WOCE01000013">
    <property type="protein sequence ID" value="KAE9600887.1"/>
    <property type="molecule type" value="Genomic_DNA"/>
</dbReference>
<gene>
    <name evidence="1" type="ORF">Lalb_Chr13g0291701</name>
</gene>
<keyword evidence="2" id="KW-1185">Reference proteome</keyword>
<protein>
    <submittedName>
        <fullName evidence="1">Uncharacterized protein</fullName>
    </submittedName>
</protein>